<name>A0ABD6Z3K4_ENTCA</name>
<dbReference type="RefSeq" id="WP_010749844.1">
    <property type="nucleotide sequence ID" value="NZ_CP046123.1"/>
</dbReference>
<dbReference type="Proteomes" id="UP000422837">
    <property type="component" value="Chromosome"/>
</dbReference>
<organism evidence="1 2">
    <name type="scientific">Enterococcus casseliflavus</name>
    <name type="common">Enterococcus flavescens</name>
    <dbReference type="NCBI Taxonomy" id="37734"/>
    <lineage>
        <taxon>Bacteria</taxon>
        <taxon>Bacillati</taxon>
        <taxon>Bacillota</taxon>
        <taxon>Bacilli</taxon>
        <taxon>Lactobacillales</taxon>
        <taxon>Enterococcaceae</taxon>
        <taxon>Enterococcus</taxon>
    </lineage>
</organism>
<accession>A0ABD6Z3K4</accession>
<proteinExistence type="predicted"/>
<sequence length="351" mass="41070">MQEKKVMSYITNAEYKNLKIQIHNFTPSGFIIVRFALPFQLPLDESGGIYSRKNRKGLKVKHKYTDREYSEVGKVTSEVDIISVLPDRITPSNEDRLISEAVDDSLDFLNNIIKVLITRFKYEDFTLINRYELPAGLPVWICRKSKFNEKNLEAKLLMNFHFANLEREHVLLSSEERRDLVTLVENLNQNPYFDLAVLFSEASNLYKIGSFHSGFLKIHACIERLMYAMVKEIFIRQGKPQDKIDNIPQIAYKNILTQHLGPYLTKNGLLFDIENKDSIAYKYWTEVYSLRNKVVHSGYRLTESEALNGRKIAWELNKLVIVTMKKLGYKNIIKYLTDSEESLKRGYQWPY</sequence>
<gene>
    <name evidence="1" type="ORF">GFU50_13920</name>
</gene>
<reference evidence="1 2" key="1">
    <citation type="submission" date="2019-11" db="EMBL/GenBank/DDBJ databases">
        <title>Detection and genome characteristic of a blood enterococcus casselifavus isolate from Zhengzhou,china.</title>
        <authorList>
            <person name="Wen P."/>
        </authorList>
    </citation>
    <scope>NUCLEOTIDE SEQUENCE [LARGE SCALE GENOMIC DNA]</scope>
    <source>
        <strain evidence="1 2">EC291</strain>
    </source>
</reference>
<evidence type="ECO:0008006" key="3">
    <source>
        <dbReference type="Google" id="ProtNLM"/>
    </source>
</evidence>
<dbReference type="EMBL" id="CP046123">
    <property type="protein sequence ID" value="QGN30543.1"/>
    <property type="molecule type" value="Genomic_DNA"/>
</dbReference>
<protein>
    <recommendedName>
        <fullName evidence="3">Apea-like HEPN domain-containing protein</fullName>
    </recommendedName>
</protein>
<evidence type="ECO:0000313" key="2">
    <source>
        <dbReference type="Proteomes" id="UP000422837"/>
    </source>
</evidence>
<dbReference type="AlphaFoldDB" id="A0ABD6Z3K4"/>
<evidence type="ECO:0000313" key="1">
    <source>
        <dbReference type="EMBL" id="QGN30543.1"/>
    </source>
</evidence>